<evidence type="ECO:0000259" key="3">
    <source>
        <dbReference type="SMART" id="SM00479"/>
    </source>
</evidence>
<dbReference type="GO" id="GO:0008408">
    <property type="term" value="F:3'-5' exonuclease activity"/>
    <property type="evidence" value="ECO:0007669"/>
    <property type="project" value="TreeGrafter"/>
</dbReference>
<dbReference type="InterPro" id="IPR006054">
    <property type="entry name" value="DnaQ"/>
</dbReference>
<gene>
    <name evidence="4" type="ORF">LNQ82_05025</name>
</gene>
<dbReference type="NCBIfam" id="NF006601">
    <property type="entry name" value="PRK09145.1"/>
    <property type="match status" value="1"/>
</dbReference>
<dbReference type="EMBL" id="CP097501">
    <property type="protein sequence ID" value="URD68508.1"/>
    <property type="molecule type" value="Genomic_DNA"/>
</dbReference>
<dbReference type="InterPro" id="IPR012337">
    <property type="entry name" value="RNaseH-like_sf"/>
</dbReference>
<reference evidence="4" key="1">
    <citation type="submission" date="2022-05" db="EMBL/GenBank/DDBJ databases">
        <title>Alysiella filiformis genome sequencing.</title>
        <authorList>
            <person name="Viehboeck T."/>
        </authorList>
    </citation>
    <scope>NUCLEOTIDE SEQUENCE</scope>
    <source>
        <strain evidence="4">DSM 2580</strain>
    </source>
</reference>
<dbReference type="RefSeq" id="WP_027022165.1">
    <property type="nucleotide sequence ID" value="NZ_CP097501.1"/>
</dbReference>
<dbReference type="GO" id="GO:0003677">
    <property type="term" value="F:DNA binding"/>
    <property type="evidence" value="ECO:0007669"/>
    <property type="project" value="InterPro"/>
</dbReference>
<dbReference type="Gene3D" id="3.30.420.10">
    <property type="entry name" value="Ribonuclease H-like superfamily/Ribonuclease H"/>
    <property type="match status" value="1"/>
</dbReference>
<keyword evidence="4" id="KW-0540">Nuclease</keyword>
<evidence type="ECO:0000256" key="1">
    <source>
        <dbReference type="ARBA" id="ARBA00012417"/>
    </source>
</evidence>
<feature type="domain" description="Exonuclease" evidence="3">
    <location>
        <begin position="31"/>
        <end position="202"/>
    </location>
</feature>
<dbReference type="PANTHER" id="PTHR30231:SF7">
    <property type="entry name" value="BLR4117 PROTEIN"/>
    <property type="match status" value="1"/>
</dbReference>
<dbReference type="Proteomes" id="UP001056819">
    <property type="component" value="Chromosome"/>
</dbReference>
<name>A0AAE9HXG5_9NEIS</name>
<keyword evidence="4" id="KW-0378">Hydrolase</keyword>
<proteinExistence type="predicted"/>
<dbReference type="NCBIfam" id="TIGR00573">
    <property type="entry name" value="dnaq"/>
    <property type="match status" value="1"/>
</dbReference>
<dbReference type="GO" id="GO:0003887">
    <property type="term" value="F:DNA-directed DNA polymerase activity"/>
    <property type="evidence" value="ECO:0007669"/>
    <property type="project" value="UniProtKB-EC"/>
</dbReference>
<dbReference type="Pfam" id="PF00929">
    <property type="entry name" value="RNase_T"/>
    <property type="match status" value="1"/>
</dbReference>
<keyword evidence="4" id="KW-0269">Exonuclease</keyword>
<dbReference type="PANTHER" id="PTHR30231">
    <property type="entry name" value="DNA POLYMERASE III SUBUNIT EPSILON"/>
    <property type="match status" value="1"/>
</dbReference>
<dbReference type="SUPFAM" id="SSF53098">
    <property type="entry name" value="Ribonuclease H-like"/>
    <property type="match status" value="1"/>
</dbReference>
<protein>
    <recommendedName>
        <fullName evidence="1">DNA-directed DNA polymerase</fullName>
        <ecNumber evidence="1">2.7.7.7</ecNumber>
    </recommendedName>
</protein>
<dbReference type="CDD" id="cd06127">
    <property type="entry name" value="DEDDh"/>
    <property type="match status" value="1"/>
</dbReference>
<dbReference type="AlphaFoldDB" id="A0AAE9HXG5"/>
<dbReference type="InterPro" id="IPR013520">
    <property type="entry name" value="Ribonucl_H"/>
</dbReference>
<sequence>MLRKLRLHWEQKKLADPKFAFLYDEAAGGGEMVSIDCETTGLDVKTAEIISIGAVKIRENRVLAGEPFYVLIKPEGEMAAENISVHGLRPQDLSGGLPIQEALLQLLDFIGGRPLVGYYLEFDVAMLNKFLKPLIGVKLPNRQIEISSIYYRQEMKTLQDGFVDLRLEAINKKLRLPVTTRHNALNDAVHAAVMYLCLQGRER</sequence>
<dbReference type="GO" id="GO:0005829">
    <property type="term" value="C:cytosol"/>
    <property type="evidence" value="ECO:0007669"/>
    <property type="project" value="TreeGrafter"/>
</dbReference>
<evidence type="ECO:0000313" key="5">
    <source>
        <dbReference type="Proteomes" id="UP001056819"/>
    </source>
</evidence>
<accession>A0AAE9HXG5</accession>
<dbReference type="InterPro" id="IPR036397">
    <property type="entry name" value="RNaseH_sf"/>
</dbReference>
<evidence type="ECO:0000256" key="2">
    <source>
        <dbReference type="ARBA" id="ARBA00049244"/>
    </source>
</evidence>
<dbReference type="SMART" id="SM00479">
    <property type="entry name" value="EXOIII"/>
    <property type="match status" value="1"/>
</dbReference>
<dbReference type="GO" id="GO:0006260">
    <property type="term" value="P:DNA replication"/>
    <property type="evidence" value="ECO:0007669"/>
    <property type="project" value="InterPro"/>
</dbReference>
<evidence type="ECO:0000313" key="4">
    <source>
        <dbReference type="EMBL" id="URD68508.1"/>
    </source>
</evidence>
<comment type="catalytic activity">
    <reaction evidence="2">
        <text>DNA(n) + a 2'-deoxyribonucleoside 5'-triphosphate = DNA(n+1) + diphosphate</text>
        <dbReference type="Rhea" id="RHEA:22508"/>
        <dbReference type="Rhea" id="RHEA-COMP:17339"/>
        <dbReference type="Rhea" id="RHEA-COMP:17340"/>
        <dbReference type="ChEBI" id="CHEBI:33019"/>
        <dbReference type="ChEBI" id="CHEBI:61560"/>
        <dbReference type="ChEBI" id="CHEBI:173112"/>
        <dbReference type="EC" id="2.7.7.7"/>
    </reaction>
</comment>
<dbReference type="EC" id="2.7.7.7" evidence="1"/>
<organism evidence="4 5">
    <name type="scientific">Conchiformibius steedae DSM 2580</name>
    <dbReference type="NCBI Taxonomy" id="1121352"/>
    <lineage>
        <taxon>Bacteria</taxon>
        <taxon>Pseudomonadati</taxon>
        <taxon>Pseudomonadota</taxon>
        <taxon>Betaproteobacteria</taxon>
        <taxon>Neisseriales</taxon>
        <taxon>Neisseriaceae</taxon>
        <taxon>Conchiformibius</taxon>
    </lineage>
</organism>